<dbReference type="AlphaFoldDB" id="A0A2A4I0L3"/>
<sequence>MTSALIAAVRDRLLVAGYSDLPTPLHVAGVAFDFTGVMRGRDGRALDLVVLVDTTAGSFGDVKGARVRQRIEALSRALDVTGSRLVLTAILAGATLAGGVEALAETCRVLQVEPQPAPDGPGGAATAIEQMEDRIRVLLPLSLPEPAGGEEEGGTAVEQLRKALPSGVDTAIVDALLAASRRGEVAVTKEIGSLIDAELKTNMDPPAAGAAGEGRTA</sequence>
<name>A0A2A4I0L3_9SPHN</name>
<reference evidence="1 2" key="1">
    <citation type="submission" date="2017-09" db="EMBL/GenBank/DDBJ databases">
        <title>Sphingomonas ginsenosidimutans KACC 14949, whole genome shotgun sequence.</title>
        <authorList>
            <person name="Feng G."/>
            <person name="Zhu H."/>
        </authorList>
    </citation>
    <scope>NUCLEOTIDE SEQUENCE [LARGE SCALE GENOMIC DNA]</scope>
    <source>
        <strain evidence="1 2">KACC 14949</strain>
    </source>
</reference>
<dbReference type="Proteomes" id="UP000218784">
    <property type="component" value="Unassembled WGS sequence"/>
</dbReference>
<organism evidence="1 2">
    <name type="scientific">Sphingomonas ginsenosidimutans</name>
    <dbReference type="NCBI Taxonomy" id="862134"/>
    <lineage>
        <taxon>Bacteria</taxon>
        <taxon>Pseudomonadati</taxon>
        <taxon>Pseudomonadota</taxon>
        <taxon>Alphaproteobacteria</taxon>
        <taxon>Sphingomonadales</taxon>
        <taxon>Sphingomonadaceae</taxon>
        <taxon>Sphingomonas</taxon>
    </lineage>
</organism>
<comment type="caution">
    <text evidence="1">The sequence shown here is derived from an EMBL/GenBank/DDBJ whole genome shotgun (WGS) entry which is preliminary data.</text>
</comment>
<dbReference type="EMBL" id="NWVD01000002">
    <property type="protein sequence ID" value="PCG09793.1"/>
    <property type="molecule type" value="Genomic_DNA"/>
</dbReference>
<dbReference type="RefSeq" id="WP_096611505.1">
    <property type="nucleotide sequence ID" value="NZ_NWVD01000002.1"/>
</dbReference>
<protein>
    <submittedName>
        <fullName evidence="1">Uncharacterized protein</fullName>
    </submittedName>
</protein>
<evidence type="ECO:0000313" key="1">
    <source>
        <dbReference type="EMBL" id="PCG09793.1"/>
    </source>
</evidence>
<accession>A0A2A4I0L3</accession>
<keyword evidence="2" id="KW-1185">Reference proteome</keyword>
<evidence type="ECO:0000313" key="2">
    <source>
        <dbReference type="Proteomes" id="UP000218784"/>
    </source>
</evidence>
<proteinExistence type="predicted"/>
<gene>
    <name evidence="1" type="ORF">COA17_08100</name>
</gene>